<dbReference type="Pfam" id="PF00622">
    <property type="entry name" value="SPRY"/>
    <property type="match status" value="1"/>
</dbReference>
<dbReference type="AlphaFoldDB" id="A0A485K8B9"/>
<dbReference type="InterPro" id="IPR013320">
    <property type="entry name" value="ConA-like_dom_sf"/>
</dbReference>
<protein>
    <submittedName>
        <fullName evidence="3">Aste57867_634 protein</fullName>
    </submittedName>
</protein>
<reference evidence="3 4" key="1">
    <citation type="submission" date="2019-03" db="EMBL/GenBank/DDBJ databases">
        <authorList>
            <person name="Gaulin E."/>
            <person name="Dumas B."/>
        </authorList>
    </citation>
    <scope>NUCLEOTIDE SEQUENCE [LARGE SCALE GENOMIC DNA]</scope>
    <source>
        <strain evidence="3">CBS 568.67</strain>
    </source>
</reference>
<feature type="domain" description="SPRY" evidence="1">
    <location>
        <begin position="163"/>
        <end position="291"/>
    </location>
</feature>
<dbReference type="Proteomes" id="UP000332933">
    <property type="component" value="Unassembled WGS sequence"/>
</dbReference>
<name>A0A485K8B9_9STRA</name>
<organism evidence="3 4">
    <name type="scientific">Aphanomyces stellatus</name>
    <dbReference type="NCBI Taxonomy" id="120398"/>
    <lineage>
        <taxon>Eukaryota</taxon>
        <taxon>Sar</taxon>
        <taxon>Stramenopiles</taxon>
        <taxon>Oomycota</taxon>
        <taxon>Saprolegniomycetes</taxon>
        <taxon>Saprolegniales</taxon>
        <taxon>Verrucalvaceae</taxon>
        <taxon>Aphanomyces</taxon>
    </lineage>
</organism>
<dbReference type="InterPro" id="IPR050618">
    <property type="entry name" value="Ubq-SigPath_Reg"/>
</dbReference>
<sequence length="308" mass="33077">MDAPRRGLAALDADAFRHVVGYLDTRTLKSISITCHTFDAMVHVSSLWEAQFRRRWGRLNFAMDPACPCIVSPRLLAHCRGRCFRLLTHAVRRCPTHGDVEHSTIAASARSYRFLALPPLSVAFDGHDDYMGGHCCVRANAPFPVGVHATVCRVGDAYCNGLSRHTYFEVSIAHAEDASRPSAPPPMVSLGVVDGHFSVVGSQPGWTGVSLGYHGDDGKVFCDSVIGESYGPTFGVGDTVGCWVLDKAVAFSHNGVAAGAALPWPSNQGPFYGLVGVNVPHVVRWNFGQMPFAMPNAACTFMASNASA</sequence>
<dbReference type="Gene3D" id="2.60.120.920">
    <property type="match status" value="1"/>
</dbReference>
<dbReference type="OrthoDB" id="258495at2759"/>
<accession>A0A485K8B9</accession>
<dbReference type="InterPro" id="IPR043136">
    <property type="entry name" value="B30.2/SPRY_sf"/>
</dbReference>
<dbReference type="EMBL" id="VJMH01000037">
    <property type="protein sequence ID" value="KAF0719983.1"/>
    <property type="molecule type" value="Genomic_DNA"/>
</dbReference>
<dbReference type="EMBL" id="CAADRA010000037">
    <property type="protein sequence ID" value="VFT77859.1"/>
    <property type="molecule type" value="Genomic_DNA"/>
</dbReference>
<gene>
    <name evidence="3" type="primary">Aste57867_634</name>
    <name evidence="2" type="ORF">As57867_000633</name>
    <name evidence="3" type="ORF">ASTE57867_634</name>
</gene>
<dbReference type="SUPFAM" id="SSF49899">
    <property type="entry name" value="Concanavalin A-like lectins/glucanases"/>
    <property type="match status" value="1"/>
</dbReference>
<proteinExistence type="predicted"/>
<dbReference type="InterPro" id="IPR036047">
    <property type="entry name" value="F-box-like_dom_sf"/>
</dbReference>
<dbReference type="PANTHER" id="PTHR12864">
    <property type="entry name" value="RAN BINDING PROTEIN 9-RELATED"/>
    <property type="match status" value="1"/>
</dbReference>
<evidence type="ECO:0000313" key="3">
    <source>
        <dbReference type="EMBL" id="VFT77859.1"/>
    </source>
</evidence>
<evidence type="ECO:0000259" key="1">
    <source>
        <dbReference type="SMART" id="SM00449"/>
    </source>
</evidence>
<evidence type="ECO:0000313" key="2">
    <source>
        <dbReference type="EMBL" id="KAF0719983.1"/>
    </source>
</evidence>
<evidence type="ECO:0000313" key="4">
    <source>
        <dbReference type="Proteomes" id="UP000332933"/>
    </source>
</evidence>
<dbReference type="CDD" id="cd12885">
    <property type="entry name" value="SPRY_RanBP_like"/>
    <property type="match status" value="1"/>
</dbReference>
<dbReference type="SUPFAM" id="SSF81383">
    <property type="entry name" value="F-box domain"/>
    <property type="match status" value="1"/>
</dbReference>
<dbReference type="SMART" id="SM00449">
    <property type="entry name" value="SPRY"/>
    <property type="match status" value="1"/>
</dbReference>
<keyword evidence="4" id="KW-1185">Reference proteome</keyword>
<dbReference type="InterPro" id="IPR044736">
    <property type="entry name" value="Gid1/RanBPM/SPLA_SPRY"/>
</dbReference>
<reference evidence="2" key="2">
    <citation type="submission" date="2019-06" db="EMBL/GenBank/DDBJ databases">
        <title>Genomics analysis of Aphanomyces spp. identifies a new class of oomycete effector associated with host adaptation.</title>
        <authorList>
            <person name="Gaulin E."/>
        </authorList>
    </citation>
    <scope>NUCLEOTIDE SEQUENCE</scope>
    <source>
        <strain evidence="2">CBS 578.67</strain>
    </source>
</reference>
<dbReference type="InterPro" id="IPR003877">
    <property type="entry name" value="SPRY_dom"/>
</dbReference>